<protein>
    <submittedName>
        <fullName evidence="2">Uncharacterized protein</fullName>
    </submittedName>
</protein>
<accession>S5T400</accession>
<evidence type="ECO:0000313" key="3">
    <source>
        <dbReference type="Proteomes" id="UP000015388"/>
    </source>
</evidence>
<keyword evidence="1" id="KW-0472">Membrane</keyword>
<dbReference type="EMBL" id="CP003924">
    <property type="protein sequence ID" value="AGS35375.1"/>
    <property type="molecule type" value="Genomic_DNA"/>
</dbReference>
<dbReference type="HOGENOM" id="CLU_2878274_0_0_11"/>
<gene>
    <name evidence="2" type="ORF">B841_09510</name>
</gene>
<dbReference type="Proteomes" id="UP000015388">
    <property type="component" value="Chromosome"/>
</dbReference>
<organism evidence="2 3">
    <name type="scientific">Corynebacterium maris DSM 45190</name>
    <dbReference type="NCBI Taxonomy" id="1224163"/>
    <lineage>
        <taxon>Bacteria</taxon>
        <taxon>Bacillati</taxon>
        <taxon>Actinomycetota</taxon>
        <taxon>Actinomycetes</taxon>
        <taxon>Mycobacteriales</taxon>
        <taxon>Corynebacteriaceae</taxon>
        <taxon>Corynebacterium</taxon>
    </lineage>
</organism>
<sequence length="63" mass="7438">MIWIKLCFFLVELILAFFLRYVLKLASKMMFKFGQLTPANLPQNIRVPSSGMMSEYLMLYARI</sequence>
<evidence type="ECO:0000313" key="2">
    <source>
        <dbReference type="EMBL" id="AGS35375.1"/>
    </source>
</evidence>
<feature type="transmembrane region" description="Helical" evidence="1">
    <location>
        <begin position="6"/>
        <end position="23"/>
    </location>
</feature>
<proteinExistence type="predicted"/>
<evidence type="ECO:0000256" key="1">
    <source>
        <dbReference type="SAM" id="Phobius"/>
    </source>
</evidence>
<dbReference type="AlphaFoldDB" id="S5T400"/>
<keyword evidence="1" id="KW-1133">Transmembrane helix</keyword>
<keyword evidence="3" id="KW-1185">Reference proteome</keyword>
<dbReference type="KEGG" id="cmd:B841_09510"/>
<reference evidence="2 3" key="1">
    <citation type="submission" date="2012-11" db="EMBL/GenBank/DDBJ databases">
        <title>The complete genome sequence of Corynebacterium maris Coryn-1 (=DSM 45190).</title>
        <authorList>
            <person name="Schaffert L."/>
            <person name="Albersmeier A."/>
            <person name="Kalinowski J."/>
            <person name="Ruckert C."/>
        </authorList>
    </citation>
    <scope>NUCLEOTIDE SEQUENCE [LARGE SCALE GENOMIC DNA]</scope>
    <source>
        <strain evidence="3">Coryn-1</strain>
    </source>
</reference>
<keyword evidence="1" id="KW-0812">Transmembrane</keyword>
<name>S5T400_9CORY</name>